<reference evidence="1 2" key="1">
    <citation type="journal article" date="2023" name="Microbiol. Spectr.">
        <title>Symbiosis of Carpenter Bees with Uncharacterized Lactic Acid Bacteria Showing NAD Auxotrophy.</title>
        <authorList>
            <person name="Kawasaki S."/>
            <person name="Ozawa K."/>
            <person name="Mori T."/>
            <person name="Yamamoto A."/>
            <person name="Ito M."/>
            <person name="Ohkuma M."/>
            <person name="Sakamoto M."/>
            <person name="Matsutani M."/>
        </authorList>
    </citation>
    <scope>NUCLEOTIDE SEQUENCE [LARGE SCALE GENOMIC DNA]</scope>
    <source>
        <strain evidence="1 2">XA3</strain>
    </source>
</reference>
<evidence type="ECO:0000313" key="1">
    <source>
        <dbReference type="EMBL" id="BDR58731.1"/>
    </source>
</evidence>
<name>A0AAU9D1X2_9LACO</name>
<gene>
    <name evidence="1" type="ORF">XA3_11720</name>
</gene>
<dbReference type="AlphaFoldDB" id="A0AAU9D1X2"/>
<protein>
    <submittedName>
        <fullName evidence="1">Uncharacterized protein</fullName>
    </submittedName>
</protein>
<evidence type="ECO:0000313" key="2">
    <source>
        <dbReference type="Proteomes" id="UP001321861"/>
    </source>
</evidence>
<organism evidence="1 2">
    <name type="scientific">Xylocopilactobacillus apicola</name>
    <dbReference type="NCBI Taxonomy" id="2932184"/>
    <lineage>
        <taxon>Bacteria</taxon>
        <taxon>Bacillati</taxon>
        <taxon>Bacillota</taxon>
        <taxon>Bacilli</taxon>
        <taxon>Lactobacillales</taxon>
        <taxon>Lactobacillaceae</taxon>
        <taxon>Xylocopilactobacillus</taxon>
    </lineage>
</organism>
<dbReference type="RefSeq" id="WP_317634567.1">
    <property type="nucleotide sequence ID" value="NZ_AP026802.1"/>
</dbReference>
<dbReference type="KEGG" id="xap:XA3_11720"/>
<dbReference type="EMBL" id="AP026802">
    <property type="protein sequence ID" value="BDR58731.1"/>
    <property type="molecule type" value="Genomic_DNA"/>
</dbReference>
<accession>A0AAU9D1X2</accession>
<keyword evidence="2" id="KW-1185">Reference proteome</keyword>
<proteinExistence type="predicted"/>
<dbReference type="Proteomes" id="UP001321861">
    <property type="component" value="Chromosome"/>
</dbReference>
<sequence length="73" mass="8157">MKKFKKSILIVIGVAILALRTAICRKTGWGIDPFDGFYLGLGQLVGWFRNHDISRGINLFVGGRVNESNCLFN</sequence>